<dbReference type="EMBL" id="BARU01006974">
    <property type="protein sequence ID" value="GAH39530.1"/>
    <property type="molecule type" value="Genomic_DNA"/>
</dbReference>
<name>X1G405_9ZZZZ</name>
<accession>X1G405</accession>
<gene>
    <name evidence="1" type="ORF">S03H2_13750</name>
</gene>
<comment type="caution">
    <text evidence="1">The sequence shown here is derived from an EMBL/GenBank/DDBJ whole genome shotgun (WGS) entry which is preliminary data.</text>
</comment>
<dbReference type="AlphaFoldDB" id="X1G405"/>
<proteinExistence type="predicted"/>
<protein>
    <submittedName>
        <fullName evidence="1">Uncharacterized protein</fullName>
    </submittedName>
</protein>
<reference evidence="1" key="1">
    <citation type="journal article" date="2014" name="Front. Microbiol.">
        <title>High frequency of phylogenetically diverse reductive dehalogenase-homologous genes in deep subseafloor sedimentary metagenomes.</title>
        <authorList>
            <person name="Kawai M."/>
            <person name="Futagami T."/>
            <person name="Toyoda A."/>
            <person name="Takaki Y."/>
            <person name="Nishi S."/>
            <person name="Hori S."/>
            <person name="Arai W."/>
            <person name="Tsubouchi T."/>
            <person name="Morono Y."/>
            <person name="Uchiyama I."/>
            <person name="Ito T."/>
            <person name="Fujiyama A."/>
            <person name="Inagaki F."/>
            <person name="Takami H."/>
        </authorList>
    </citation>
    <scope>NUCLEOTIDE SEQUENCE</scope>
    <source>
        <strain evidence="1">Expedition CK06-06</strain>
    </source>
</reference>
<evidence type="ECO:0000313" key="1">
    <source>
        <dbReference type="EMBL" id="GAH39530.1"/>
    </source>
</evidence>
<organism evidence="1">
    <name type="scientific">marine sediment metagenome</name>
    <dbReference type="NCBI Taxonomy" id="412755"/>
    <lineage>
        <taxon>unclassified sequences</taxon>
        <taxon>metagenomes</taxon>
        <taxon>ecological metagenomes</taxon>
    </lineage>
</organism>
<sequence>KNRYKRVLEAAGVTYSVKNIAELLKMKYRSSTIYQEFINFVD</sequence>
<feature type="non-terminal residue" evidence="1">
    <location>
        <position position="1"/>
    </location>
</feature>